<organism evidence="2 3">
    <name type="scientific">Marinomonas primoryensis</name>
    <dbReference type="NCBI Taxonomy" id="178399"/>
    <lineage>
        <taxon>Bacteria</taxon>
        <taxon>Pseudomonadati</taxon>
        <taxon>Pseudomonadota</taxon>
        <taxon>Gammaproteobacteria</taxon>
        <taxon>Oceanospirillales</taxon>
        <taxon>Oceanospirillaceae</taxon>
        <taxon>Marinomonas</taxon>
    </lineage>
</organism>
<dbReference type="Proteomes" id="UP000509371">
    <property type="component" value="Chromosome"/>
</dbReference>
<feature type="transmembrane region" description="Helical" evidence="1">
    <location>
        <begin position="12"/>
        <end position="31"/>
    </location>
</feature>
<keyword evidence="1" id="KW-1133">Transmembrane helix</keyword>
<proteinExistence type="predicted"/>
<keyword evidence="1" id="KW-0812">Transmembrane</keyword>
<gene>
    <name evidence="2" type="ORF">MP3633_1214</name>
</gene>
<evidence type="ECO:0000313" key="3">
    <source>
        <dbReference type="Proteomes" id="UP000509371"/>
    </source>
</evidence>
<evidence type="ECO:0000256" key="1">
    <source>
        <dbReference type="SAM" id="Phobius"/>
    </source>
</evidence>
<dbReference type="KEGG" id="mpri:MP3633_1214"/>
<sequence>MESFLFGDFFHLTALAITVFSFLVISAKRIIEQCSQTK</sequence>
<keyword evidence="1" id="KW-0472">Membrane</keyword>
<protein>
    <submittedName>
        <fullName evidence="2">Uncharacterized protein</fullName>
    </submittedName>
</protein>
<accession>A0A859CUC3</accession>
<dbReference type="EMBL" id="CP054301">
    <property type="protein sequence ID" value="QKK79948.1"/>
    <property type="molecule type" value="Genomic_DNA"/>
</dbReference>
<name>A0A859CUC3_9GAMM</name>
<evidence type="ECO:0000313" key="2">
    <source>
        <dbReference type="EMBL" id="QKK79948.1"/>
    </source>
</evidence>
<dbReference type="AlphaFoldDB" id="A0A859CUC3"/>
<reference evidence="2 3" key="1">
    <citation type="submission" date="2020-06" db="EMBL/GenBank/DDBJ databases">
        <authorList>
            <person name="Voronona O.L."/>
            <person name="Aksenova E.I."/>
            <person name="Kunda M.S."/>
            <person name="Semenov A.N."/>
            <person name="Ryzhova N."/>
        </authorList>
    </citation>
    <scope>NUCLEOTIDE SEQUENCE [LARGE SCALE GENOMIC DNA]</scope>
    <source>
        <strain evidence="2 3">MPKMM3633</strain>
    </source>
</reference>